<dbReference type="InterPro" id="IPR036397">
    <property type="entry name" value="RNaseH_sf"/>
</dbReference>
<comment type="caution">
    <text evidence="4">The sequence shown here is derived from an EMBL/GenBank/DDBJ whole genome shotgun (WGS) entry which is preliminary data.</text>
</comment>
<dbReference type="InterPro" id="IPR012337">
    <property type="entry name" value="RNaseH-like_sf"/>
</dbReference>
<protein>
    <recommendedName>
        <fullName evidence="6">Transposable element tc3 transposase</fullName>
    </recommendedName>
</protein>
<name>A0A8H4H398_9EURO</name>
<dbReference type="InterPro" id="IPR002492">
    <property type="entry name" value="Transposase_Tc1-like"/>
</dbReference>
<evidence type="ECO:0000259" key="2">
    <source>
        <dbReference type="Pfam" id="PF01498"/>
    </source>
</evidence>
<evidence type="ECO:0000313" key="5">
    <source>
        <dbReference type="Proteomes" id="UP000653565"/>
    </source>
</evidence>
<dbReference type="SUPFAM" id="SSF46689">
    <property type="entry name" value="Homeodomain-like"/>
    <property type="match status" value="1"/>
</dbReference>
<dbReference type="Proteomes" id="UP000653565">
    <property type="component" value="Unassembled WGS sequence"/>
</dbReference>
<dbReference type="SUPFAM" id="SSF53098">
    <property type="entry name" value="Ribonuclease H-like"/>
    <property type="match status" value="1"/>
</dbReference>
<proteinExistence type="predicted"/>
<evidence type="ECO:0000313" key="4">
    <source>
        <dbReference type="EMBL" id="KAF4234917.1"/>
    </source>
</evidence>
<accession>A0A8H4H398</accession>
<dbReference type="Pfam" id="PF13358">
    <property type="entry name" value="DDE_3"/>
    <property type="match status" value="1"/>
</dbReference>
<dbReference type="GO" id="GO:0006313">
    <property type="term" value="P:DNA transposition"/>
    <property type="evidence" value="ECO:0007669"/>
    <property type="project" value="InterPro"/>
</dbReference>
<sequence>MERTPLKEIQPNWRCGAELSPYARGIIKGMRQKGAKFQEIGDALQIPKSTVQYTVKKQPLRQEGKSLARPGQPPKLSSRDERSILRAIRTDPFISYKDIREKTGVSVSDTTIRKCLKKSGYGHWRAKKRPQLTMEAAKARLEWAKARENWGVEEFQRIIWSDECSIQLGKGKGQQWVCGHSEINRMTRDENSCRNGYSAASYLEILEENLFAIYSPEMSFMQDNAPIHTARIIKKFFEENGISTIDWPPYSPDLNPIEHAWAKLKEMIYRLDPDIENYQGSIGDLKDRFNELIEHGLPGHEPDFYPIDTDSRLRGCTDYNDLNEGLPYWFNGLIPLAFLGPIAHGAGTEPVGRNGGGDRARDADSGCEAQQTDGDVDDRWGRARAADMVLSLQWLIPSEITDANDAFEHGVNVAMGLKSGAAFRGLTHDEGLAPSALRAVNWTPRYHGTVSESIIGDERISGLRQCFH</sequence>
<dbReference type="InterPro" id="IPR038717">
    <property type="entry name" value="Tc1-like_DDE_dom"/>
</dbReference>
<organism evidence="4 5">
    <name type="scientific">Aspergillus fumigatiaffinis</name>
    <dbReference type="NCBI Taxonomy" id="340414"/>
    <lineage>
        <taxon>Eukaryota</taxon>
        <taxon>Fungi</taxon>
        <taxon>Dikarya</taxon>
        <taxon>Ascomycota</taxon>
        <taxon>Pezizomycotina</taxon>
        <taxon>Eurotiomycetes</taxon>
        <taxon>Eurotiomycetidae</taxon>
        <taxon>Eurotiales</taxon>
        <taxon>Aspergillaceae</taxon>
        <taxon>Aspergillus</taxon>
        <taxon>Aspergillus subgen. Fumigati</taxon>
    </lineage>
</organism>
<dbReference type="PANTHER" id="PTHR23022:SF135">
    <property type="entry name" value="SI:DKEY-77F5.3"/>
    <property type="match status" value="1"/>
</dbReference>
<keyword evidence="5" id="KW-1185">Reference proteome</keyword>
<feature type="region of interest" description="Disordered" evidence="1">
    <location>
        <begin position="349"/>
        <end position="375"/>
    </location>
</feature>
<dbReference type="InterPro" id="IPR036388">
    <property type="entry name" value="WH-like_DNA-bd_sf"/>
</dbReference>
<feature type="domain" description="Tc1-like transposase DDE" evidence="3">
    <location>
        <begin position="197"/>
        <end position="268"/>
    </location>
</feature>
<dbReference type="PANTHER" id="PTHR23022">
    <property type="entry name" value="TRANSPOSABLE ELEMENT-RELATED"/>
    <property type="match status" value="1"/>
</dbReference>
<reference evidence="4" key="2">
    <citation type="submission" date="2020-04" db="EMBL/GenBank/DDBJ databases">
        <authorList>
            <person name="Santos R.A.C."/>
            <person name="Steenwyk J.L."/>
            <person name="Rivero-Menendez O."/>
            <person name="Mead M.E."/>
            <person name="Silva L.P."/>
            <person name="Bastos R.W."/>
            <person name="Alastruey-Izquierdo A."/>
            <person name="Goldman G.H."/>
            <person name="Rokas A."/>
        </authorList>
    </citation>
    <scope>NUCLEOTIDE SEQUENCE</scope>
    <source>
        <strain evidence="4">CNM-CM6805</strain>
    </source>
</reference>
<reference evidence="4" key="1">
    <citation type="journal article" date="2020" name="bioRxiv">
        <title>Genomic and phenotypic heterogeneity of clinical isolates of the human pathogens Aspergillus fumigatus, Aspergillus lentulus and Aspergillus fumigatiaffinis.</title>
        <authorList>
            <person name="dos Santos R.A.C."/>
            <person name="Steenwyk J.L."/>
            <person name="Rivero-Menendez O."/>
            <person name="Mead M.E."/>
            <person name="Silva L.P."/>
            <person name="Bastos R.W."/>
            <person name="Alastruey-Izquierdo A."/>
            <person name="Goldman G.H."/>
            <person name="Rokas A."/>
        </authorList>
    </citation>
    <scope>NUCLEOTIDE SEQUENCE</scope>
    <source>
        <strain evidence="4">CNM-CM6805</strain>
    </source>
</reference>
<evidence type="ECO:0000256" key="1">
    <source>
        <dbReference type="SAM" id="MobiDB-lite"/>
    </source>
</evidence>
<dbReference type="InterPro" id="IPR009057">
    <property type="entry name" value="Homeodomain-like_sf"/>
</dbReference>
<evidence type="ECO:0008006" key="6">
    <source>
        <dbReference type="Google" id="ProtNLM"/>
    </source>
</evidence>
<dbReference type="EMBL" id="JAAAPX010000064">
    <property type="protein sequence ID" value="KAF4234917.1"/>
    <property type="molecule type" value="Genomic_DNA"/>
</dbReference>
<feature type="domain" description="Transposase Tc1-like" evidence="2">
    <location>
        <begin position="82"/>
        <end position="147"/>
    </location>
</feature>
<dbReference type="GO" id="GO:0003677">
    <property type="term" value="F:DNA binding"/>
    <property type="evidence" value="ECO:0007669"/>
    <property type="project" value="InterPro"/>
</dbReference>
<evidence type="ECO:0000259" key="3">
    <source>
        <dbReference type="Pfam" id="PF13358"/>
    </source>
</evidence>
<dbReference type="Gene3D" id="1.10.10.10">
    <property type="entry name" value="Winged helix-like DNA-binding domain superfamily/Winged helix DNA-binding domain"/>
    <property type="match status" value="2"/>
</dbReference>
<dbReference type="Gene3D" id="3.30.420.10">
    <property type="entry name" value="Ribonuclease H-like superfamily/Ribonuclease H"/>
    <property type="match status" value="1"/>
</dbReference>
<dbReference type="InterPro" id="IPR052338">
    <property type="entry name" value="Transposase_5"/>
</dbReference>
<dbReference type="AlphaFoldDB" id="A0A8H4H398"/>
<feature type="region of interest" description="Disordered" evidence="1">
    <location>
        <begin position="58"/>
        <end position="80"/>
    </location>
</feature>
<dbReference type="Pfam" id="PF01498">
    <property type="entry name" value="HTH_Tnp_Tc3_2"/>
    <property type="match status" value="1"/>
</dbReference>
<gene>
    <name evidence="4" type="ORF">CNMCM6805_008390</name>
</gene>
<dbReference type="GO" id="GO:0015074">
    <property type="term" value="P:DNA integration"/>
    <property type="evidence" value="ECO:0007669"/>
    <property type="project" value="InterPro"/>
</dbReference>